<dbReference type="SUPFAM" id="SSF52266">
    <property type="entry name" value="SGNH hydrolase"/>
    <property type="match status" value="1"/>
</dbReference>
<dbReference type="EMBL" id="MYFO01000002">
    <property type="protein sequence ID" value="TFE91250.1"/>
    <property type="molecule type" value="Genomic_DNA"/>
</dbReference>
<keyword evidence="1" id="KW-0732">Signal</keyword>
<dbReference type="AlphaFoldDB" id="A0A4Y8Q954"/>
<evidence type="ECO:0008006" key="4">
    <source>
        <dbReference type="Google" id="ProtNLM"/>
    </source>
</evidence>
<accession>A0A4Y8Q954</accession>
<dbReference type="Gene3D" id="2.60.120.260">
    <property type="entry name" value="Galactose-binding domain-like"/>
    <property type="match status" value="2"/>
</dbReference>
<dbReference type="PROSITE" id="PS51318">
    <property type="entry name" value="TAT"/>
    <property type="match status" value="1"/>
</dbReference>
<keyword evidence="3" id="KW-1185">Reference proteome</keyword>
<dbReference type="InterPro" id="IPR006311">
    <property type="entry name" value="TAT_signal"/>
</dbReference>
<sequence length="549" mass="58392">MNGFAIFTRRRLLALCLSLLLAVASLSWSAGQASAASQVIRILYIGNSMIYYYDMPGKIQALLQSLGYTVEYQQVTPGGAFLTQHAQAGSAARQAIQNGYNGNKWNYVIVNANTMEPAQDYNGMLAAAQTLKADTSAYNPGAAFILHSTNPFSPSTIVSNSGGLYTDTNAMAADVTAKYASMAATLGVKYGPNTKGMQKLFTDGTKGVNDIWSPDGKHHTDFSHYMAACIYAAMISGVDPTYFTYNGSLSQADANYAKSVAKAAITGSNQGITLGAPPVTSNPTSVKMEAENMTLTNYTVENNGSATNGSLIKVNAGTTGTATQAFPGASGVYDIKVTYWDESDGSSVYNLYAGSTLLSNWVANEASGSIYCDATTRRTRTISNVTINANDLITISSNYNGDEYGRVDVIEFVPKMSSVKIEAETMTLTNYTVENNGSATNGSLIKVNAGTTGTATKTFPGASGVYDIKVTYWDESDGSSTYNLYAGSTLLSSWVANEASGSIYCDATTRRTRTISHVTINANDLIKISSNYNGDEYGRVDVLEFIPAS</sequence>
<name>A0A4Y8Q954_9BACL</name>
<dbReference type="RefSeq" id="WP_134749182.1">
    <property type="nucleotide sequence ID" value="NZ_MYFO02000004.1"/>
</dbReference>
<evidence type="ECO:0000313" key="3">
    <source>
        <dbReference type="Proteomes" id="UP000298246"/>
    </source>
</evidence>
<dbReference type="Gene3D" id="3.40.50.1110">
    <property type="entry name" value="SGNH hydrolase"/>
    <property type="match status" value="1"/>
</dbReference>
<comment type="caution">
    <text evidence="2">The sequence shown here is derived from an EMBL/GenBank/DDBJ whole genome shotgun (WGS) entry which is preliminary data.</text>
</comment>
<evidence type="ECO:0000256" key="1">
    <source>
        <dbReference type="SAM" id="SignalP"/>
    </source>
</evidence>
<feature type="chain" id="PRO_5021507849" description="CBM6 domain-containing protein" evidence="1">
    <location>
        <begin position="36"/>
        <end position="549"/>
    </location>
</feature>
<dbReference type="OrthoDB" id="9795222at2"/>
<protein>
    <recommendedName>
        <fullName evidence="4">CBM6 domain-containing protein</fullName>
    </recommendedName>
</protein>
<dbReference type="Proteomes" id="UP000298246">
    <property type="component" value="Unassembled WGS sequence"/>
</dbReference>
<reference evidence="2 3" key="1">
    <citation type="submission" date="2017-03" db="EMBL/GenBank/DDBJ databases">
        <title>Isolation of Levoglucosan Utilizing Bacteria.</title>
        <authorList>
            <person name="Arya A.S."/>
        </authorList>
    </citation>
    <scope>NUCLEOTIDE SEQUENCE [LARGE SCALE GENOMIC DNA]</scope>
    <source>
        <strain evidence="2 3">MEC069</strain>
    </source>
</reference>
<gene>
    <name evidence="2" type="ORF">B5M42_02050</name>
</gene>
<feature type="signal peptide" evidence="1">
    <location>
        <begin position="1"/>
        <end position="35"/>
    </location>
</feature>
<dbReference type="InterPro" id="IPR036514">
    <property type="entry name" value="SGNH_hydro_sf"/>
</dbReference>
<organism evidence="2 3">
    <name type="scientific">Paenibacillus athensensis</name>
    <dbReference type="NCBI Taxonomy" id="1967502"/>
    <lineage>
        <taxon>Bacteria</taxon>
        <taxon>Bacillati</taxon>
        <taxon>Bacillota</taxon>
        <taxon>Bacilli</taxon>
        <taxon>Bacillales</taxon>
        <taxon>Paenibacillaceae</taxon>
        <taxon>Paenibacillus</taxon>
    </lineage>
</organism>
<evidence type="ECO:0000313" key="2">
    <source>
        <dbReference type="EMBL" id="TFE91250.1"/>
    </source>
</evidence>
<proteinExistence type="predicted"/>